<dbReference type="Pfam" id="PF07155">
    <property type="entry name" value="ECF-ribofla_trS"/>
    <property type="match status" value="1"/>
</dbReference>
<feature type="transmembrane region" description="Helical" evidence="1">
    <location>
        <begin position="20"/>
        <end position="37"/>
    </location>
</feature>
<dbReference type="AlphaFoldDB" id="A0A381IDM9"/>
<evidence type="ECO:0000256" key="1">
    <source>
        <dbReference type="SAM" id="Phobius"/>
    </source>
</evidence>
<reference evidence="2" key="1">
    <citation type="submission" date="2018-06" db="EMBL/GenBank/DDBJ databases">
        <authorList>
            <consortium name="Pathogen Informatics"/>
            <person name="Doyle S."/>
        </authorList>
    </citation>
    <scope>NUCLEOTIDE SEQUENCE</scope>
    <source>
        <strain evidence="2">NCTC13307</strain>
    </source>
</reference>
<name>A0A381IDM9_CLODI</name>
<evidence type="ECO:0000313" key="2">
    <source>
        <dbReference type="EMBL" id="SUY25985.1"/>
    </source>
</evidence>
<accession>A0A381IDM9</accession>
<sequence>MEVTVKQKFTTKDMVETSLLIALVFIATKFINIRLPISINGGLVHFRNCNVVHISNSIWR</sequence>
<keyword evidence="1" id="KW-0472">Membrane</keyword>
<keyword evidence="1" id="KW-1133">Transmembrane helix</keyword>
<dbReference type="GO" id="GO:0016020">
    <property type="term" value="C:membrane"/>
    <property type="evidence" value="ECO:0007669"/>
    <property type="project" value="InterPro"/>
</dbReference>
<organism evidence="2">
    <name type="scientific">Clostridioides difficile</name>
    <name type="common">Peptoclostridium difficile</name>
    <dbReference type="NCBI Taxonomy" id="1496"/>
    <lineage>
        <taxon>Bacteria</taxon>
        <taxon>Bacillati</taxon>
        <taxon>Bacillota</taxon>
        <taxon>Clostridia</taxon>
        <taxon>Peptostreptococcales</taxon>
        <taxon>Peptostreptococcaceae</taxon>
        <taxon>Clostridioides</taxon>
    </lineage>
</organism>
<gene>
    <name evidence="2" type="ORF">NCTC13307_03354</name>
</gene>
<dbReference type="EMBL" id="UFWD01000001">
    <property type="protein sequence ID" value="SUY25985.1"/>
    <property type="molecule type" value="Genomic_DNA"/>
</dbReference>
<dbReference type="InterPro" id="IPR009825">
    <property type="entry name" value="ECF_substrate-spec-like"/>
</dbReference>
<protein>
    <submittedName>
        <fullName evidence="2">Membrane spanning protein</fullName>
    </submittedName>
</protein>
<dbReference type="Gene3D" id="1.10.1760.20">
    <property type="match status" value="1"/>
</dbReference>
<proteinExistence type="predicted"/>
<keyword evidence="1" id="KW-0812">Transmembrane</keyword>